<evidence type="ECO:0000313" key="1">
    <source>
        <dbReference type="EMBL" id="CAD9496348.1"/>
    </source>
</evidence>
<organism evidence="1">
    <name type="scientific">Zooxanthella nutricula</name>
    <dbReference type="NCBI Taxonomy" id="1333877"/>
    <lineage>
        <taxon>Eukaryota</taxon>
        <taxon>Sar</taxon>
        <taxon>Alveolata</taxon>
        <taxon>Dinophyceae</taxon>
        <taxon>Peridiniales</taxon>
        <taxon>Peridiniales incertae sedis</taxon>
        <taxon>Zooxanthella</taxon>
    </lineage>
</organism>
<dbReference type="AlphaFoldDB" id="A0A7S2HPX2"/>
<gene>
    <name evidence="1" type="ORF">BRAN1462_LOCUS3450</name>
</gene>
<protein>
    <submittedName>
        <fullName evidence="1">Uncharacterized protein</fullName>
    </submittedName>
</protein>
<dbReference type="EMBL" id="HBGW01005272">
    <property type="protein sequence ID" value="CAD9496348.1"/>
    <property type="molecule type" value="Transcribed_RNA"/>
</dbReference>
<name>A0A7S2HPX2_9DINO</name>
<proteinExistence type="predicted"/>
<reference evidence="1" key="1">
    <citation type="submission" date="2021-01" db="EMBL/GenBank/DDBJ databases">
        <authorList>
            <person name="Corre E."/>
            <person name="Pelletier E."/>
            <person name="Niang G."/>
            <person name="Scheremetjew M."/>
            <person name="Finn R."/>
            <person name="Kale V."/>
            <person name="Holt S."/>
            <person name="Cochrane G."/>
            <person name="Meng A."/>
            <person name="Brown T."/>
            <person name="Cohen L."/>
        </authorList>
    </citation>
    <scope>NUCLEOTIDE SEQUENCE</scope>
    <source>
        <strain evidence="1">RCC3387</strain>
    </source>
</reference>
<sequence>MSLLCGGNILKHSCTEILGAPIRDGLPRFDGKMEDGETWLVLHDSDRLSGAHAEAVPLMSSASLVRSLPPDPIVVPCTKLNGRPRSSSDFEALALPPSELVAELPTDWKVGEAVTAHGPHGPLEILPHPEEKAGNRLRYALKPSPEYEIEIPASSKPGQQLRFKTEDDEVVSVVVPSGVKPGGVVGVAPPVLIVRVPVGAGPGDYVNFRSAEHEWWRAVIPETLRFGRYFAARMPQPDLLYMHG</sequence>
<accession>A0A7S2HPX2</accession>